<dbReference type="Pfam" id="PF00881">
    <property type="entry name" value="Nitroreductase"/>
    <property type="match status" value="1"/>
</dbReference>
<dbReference type="NCBIfam" id="TIGR03605">
    <property type="entry name" value="antibiot_sagB"/>
    <property type="match status" value="1"/>
</dbReference>
<sequence length="523" mass="59957">MNLESYLHNLHFDIDKVSPTDWEVDWEDAPLPYKLYRGLPVVPLSLEVPLTLKEWEVPERPNLRRISYFLWYVFGLSQLSQSAFPSMDQVPELMQSYRRFVPSGGALYPSELYVYLKIENLPVGVYHYDVAHHRLVFLREGNFDSYLARALGHRCDMSACFGTVFVSTMFWKNFYKYHNFAYRLQGLDAGVLIGQLLEVAKRFGFASGVYFQYLDRAINHLLGLTEDEESVYAVIPLTVEPTRWFSNGGGRDELVSAIELCQELQAIQTNHYVRSQKTKPFPLLKKMNEASILESTQSFRRIKERETLKCKNQVVTLPRVKRLSYDLTAVCQKRFSPDMDFVFGKVSQAQLAILLREATSAFFYRNDLDEAQEEHESRVSLYGCLNNVEGIPDGAYHYESAEHVLRQIDLGDHRLSLQSGMSISNVNLFQVPLCFHVAGGKDHFISELGYRGYRIQQMEAGMLVQRLLLTASALDLGGHPLLGFDANLCDEIYKMDHQGKTSLIQVPIGPYRPRPWLVGSLQS</sequence>
<reference evidence="2" key="1">
    <citation type="submission" date="2024-05" db="EMBL/GenBank/DDBJ databases">
        <title>Metabacillus sp. nov., isolated from the rhizosphere soil of tomato plants.</title>
        <authorList>
            <person name="Ma R."/>
        </authorList>
    </citation>
    <scope>NUCLEOTIDE SEQUENCE</scope>
    <source>
        <strain evidence="2">DBTR6</strain>
    </source>
</reference>
<evidence type="ECO:0000313" key="2">
    <source>
        <dbReference type="EMBL" id="MBZ5750633.1"/>
    </source>
</evidence>
<dbReference type="InterPro" id="IPR000415">
    <property type="entry name" value="Nitroreductase-like"/>
</dbReference>
<dbReference type="SUPFAM" id="SSF55469">
    <property type="entry name" value="FMN-dependent nitroreductase-like"/>
    <property type="match status" value="1"/>
</dbReference>
<dbReference type="Proteomes" id="UP001165287">
    <property type="component" value="Unassembled WGS sequence"/>
</dbReference>
<keyword evidence="3" id="KW-1185">Reference proteome</keyword>
<dbReference type="PANTHER" id="PTHR43745:SF2">
    <property type="entry name" value="NITROREDUCTASE MJ1384-RELATED"/>
    <property type="match status" value="1"/>
</dbReference>
<evidence type="ECO:0000313" key="3">
    <source>
        <dbReference type="Proteomes" id="UP001165287"/>
    </source>
</evidence>
<dbReference type="EMBL" id="JAIQUM010000017">
    <property type="protein sequence ID" value="MBZ5750633.1"/>
    <property type="molecule type" value="Genomic_DNA"/>
</dbReference>
<protein>
    <submittedName>
        <fullName evidence="2">SagB family peptide dehydrogenase</fullName>
    </submittedName>
</protein>
<evidence type="ECO:0000259" key="1">
    <source>
        <dbReference type="Pfam" id="PF00881"/>
    </source>
</evidence>
<dbReference type="CDD" id="cd02142">
    <property type="entry name" value="McbC_SagB-like_oxidoreductase"/>
    <property type="match status" value="1"/>
</dbReference>
<name>A0ABS7URK5_9BACI</name>
<dbReference type="InterPro" id="IPR052544">
    <property type="entry name" value="Bacteriocin_Proc_Enz"/>
</dbReference>
<proteinExistence type="predicted"/>
<dbReference type="InterPro" id="IPR029479">
    <property type="entry name" value="Nitroreductase"/>
</dbReference>
<accession>A0ABS7URK5</accession>
<dbReference type="RefSeq" id="WP_224138915.1">
    <property type="nucleotide sequence ID" value="NZ_JAIQUM010000017.1"/>
</dbReference>
<comment type="caution">
    <text evidence="2">The sequence shown here is derived from an EMBL/GenBank/DDBJ whole genome shotgun (WGS) entry which is preliminary data.</text>
</comment>
<dbReference type="Gene3D" id="3.40.109.10">
    <property type="entry name" value="NADH Oxidase"/>
    <property type="match status" value="2"/>
</dbReference>
<gene>
    <name evidence="2" type="ORF">K9V48_10305</name>
</gene>
<dbReference type="InterPro" id="IPR020051">
    <property type="entry name" value="SagB-type_dehydrogenase"/>
</dbReference>
<feature type="domain" description="Nitroreductase" evidence="1">
    <location>
        <begin position="87"/>
        <end position="234"/>
    </location>
</feature>
<organism evidence="2 3">
    <name type="scientific">Metabacillus rhizolycopersici</name>
    <dbReference type="NCBI Taxonomy" id="2875709"/>
    <lineage>
        <taxon>Bacteria</taxon>
        <taxon>Bacillati</taxon>
        <taxon>Bacillota</taxon>
        <taxon>Bacilli</taxon>
        <taxon>Bacillales</taxon>
        <taxon>Bacillaceae</taxon>
        <taxon>Metabacillus</taxon>
    </lineage>
</organism>
<dbReference type="PANTHER" id="PTHR43745">
    <property type="entry name" value="NITROREDUCTASE MJ1384-RELATED"/>
    <property type="match status" value="1"/>
</dbReference>